<feature type="domain" description="Leucine-binding protein" evidence="3">
    <location>
        <begin position="46"/>
        <end position="400"/>
    </location>
</feature>
<keyword evidence="5" id="KW-1185">Reference proteome</keyword>
<dbReference type="Pfam" id="PF13458">
    <property type="entry name" value="Peripla_BP_6"/>
    <property type="match status" value="1"/>
</dbReference>
<protein>
    <submittedName>
        <fullName evidence="4">ABC transporter substrate-binding protein</fullName>
    </submittedName>
</protein>
<dbReference type="OrthoDB" id="26870at2"/>
<dbReference type="Proteomes" id="UP000265719">
    <property type="component" value="Chromosome"/>
</dbReference>
<keyword evidence="2" id="KW-0732">Signal</keyword>
<dbReference type="KEGG" id="thao:NI17_010980"/>
<gene>
    <name evidence="4" type="ORF">NI17_010980</name>
</gene>
<dbReference type="SUPFAM" id="SSF53822">
    <property type="entry name" value="Periplasmic binding protein-like I"/>
    <property type="match status" value="1"/>
</dbReference>
<sequence length="440" mass="46655">MRKPIAVAAGALALTLLAASCGGAGQQAEEGAAADLDVAVGVTDDTVTIGTHQPLTGPASAGYLAISQGASAMFDYINAQGGVHGRQIEYLVEDDVYDPTKTVEVTQKLVEGEEIFAMLGGLGTPTHSKVLDYLDAQGVPDLFPSSGALMWNNPEEYPLTYGYQVDYTKEAKILAQYVSENFPDAKVGYYYQNDDVGTDSIAGLDQYLADAVVADESYESTAPEAVGGQISALDEAGADVVICACIPAFAALGILNAAGQGYQPQWVISSIGSDVPTLKGLLKEYGESDELPVDQMLNGIITSGYLPQVNMVDDPWTQFFTEVHEEYGEGELTNTRIYGMVQAVMFAKALKAAGPEPTRQSLVEAVESMEWNGPGLVPFASSADDHGGHAGALVNQYTADGDGEGRMENLQEAMVTDREGGDIVPADFERVGPEEYDFHD</sequence>
<evidence type="ECO:0000313" key="4">
    <source>
        <dbReference type="EMBL" id="UOE21569.1"/>
    </source>
</evidence>
<dbReference type="PANTHER" id="PTHR47235">
    <property type="entry name" value="BLR6548 PROTEIN"/>
    <property type="match status" value="1"/>
</dbReference>
<evidence type="ECO:0000313" key="5">
    <source>
        <dbReference type="Proteomes" id="UP000265719"/>
    </source>
</evidence>
<dbReference type="PANTHER" id="PTHR47235:SF1">
    <property type="entry name" value="BLR6548 PROTEIN"/>
    <property type="match status" value="1"/>
</dbReference>
<comment type="similarity">
    <text evidence="1">Belongs to the leucine-binding protein family.</text>
</comment>
<dbReference type="InterPro" id="IPR028081">
    <property type="entry name" value="Leu-bd"/>
</dbReference>
<proteinExistence type="inferred from homology"/>
<dbReference type="RefSeq" id="WP_068690868.1">
    <property type="nucleotide sequence ID" value="NZ_CP063196.1"/>
</dbReference>
<evidence type="ECO:0000256" key="1">
    <source>
        <dbReference type="ARBA" id="ARBA00010062"/>
    </source>
</evidence>
<dbReference type="CDD" id="cd06343">
    <property type="entry name" value="PBP1_ABC_ligand_binding-like"/>
    <property type="match status" value="1"/>
</dbReference>
<dbReference type="AlphaFoldDB" id="A0A399G8V7"/>
<dbReference type="Gene3D" id="3.40.50.2300">
    <property type="match status" value="2"/>
</dbReference>
<organism evidence="4 5">
    <name type="scientific">Thermobifida halotolerans</name>
    <dbReference type="NCBI Taxonomy" id="483545"/>
    <lineage>
        <taxon>Bacteria</taxon>
        <taxon>Bacillati</taxon>
        <taxon>Actinomycetota</taxon>
        <taxon>Actinomycetes</taxon>
        <taxon>Streptosporangiales</taxon>
        <taxon>Nocardiopsidaceae</taxon>
        <taxon>Thermobifida</taxon>
    </lineage>
</organism>
<dbReference type="PROSITE" id="PS51257">
    <property type="entry name" value="PROKAR_LIPOPROTEIN"/>
    <property type="match status" value="1"/>
</dbReference>
<name>A0A399G8V7_9ACTN</name>
<reference evidence="4" key="1">
    <citation type="submission" date="2020-10" db="EMBL/GenBank/DDBJ databases">
        <title>De novo genome project of the cellulose decomposer Thermobifida halotolerans type strain.</title>
        <authorList>
            <person name="Nagy I."/>
            <person name="Horvath B."/>
            <person name="Kukolya J."/>
            <person name="Nagy I."/>
            <person name="Orsini M."/>
        </authorList>
    </citation>
    <scope>NUCLEOTIDE SEQUENCE</scope>
    <source>
        <strain evidence="4">DSM 44931</strain>
    </source>
</reference>
<dbReference type="EMBL" id="CP063196">
    <property type="protein sequence ID" value="UOE21569.1"/>
    <property type="molecule type" value="Genomic_DNA"/>
</dbReference>
<accession>A0A399G8V7</accession>
<dbReference type="InterPro" id="IPR028082">
    <property type="entry name" value="Peripla_BP_I"/>
</dbReference>
<evidence type="ECO:0000259" key="3">
    <source>
        <dbReference type="Pfam" id="PF13458"/>
    </source>
</evidence>
<evidence type="ECO:0000256" key="2">
    <source>
        <dbReference type="ARBA" id="ARBA00022729"/>
    </source>
</evidence>